<dbReference type="OrthoDB" id="5342093at2759"/>
<dbReference type="PANTHER" id="PTHR34502:SF5">
    <property type="entry name" value="DUF6594 DOMAIN-CONTAINING PROTEIN"/>
    <property type="match status" value="1"/>
</dbReference>
<feature type="non-terminal residue" evidence="2">
    <location>
        <position position="1"/>
    </location>
</feature>
<dbReference type="Proteomes" id="UP000800038">
    <property type="component" value="Unassembled WGS sequence"/>
</dbReference>
<sequence length="144" mass="16898">PRPSERIAVKPETGIYRRFDGLNVRHIPYLQAKLCTMGRHLHLLEKQDKKGAKGGRAEYAIDYECVLKEPRSEQSEHLKLIGKMNDNLNQYNKALIQLSLVHQINPTDRFDLHDVQCFLESEDMGPDYMNDYRREDTGRTRRSR</sequence>
<keyword evidence="3" id="KW-1185">Reference proteome</keyword>
<dbReference type="Pfam" id="PF20237">
    <property type="entry name" value="DUF6594"/>
    <property type="match status" value="1"/>
</dbReference>
<evidence type="ECO:0000313" key="2">
    <source>
        <dbReference type="EMBL" id="KAF1937123.1"/>
    </source>
</evidence>
<accession>A0A6A5SB15</accession>
<organism evidence="2 3">
    <name type="scientific">Clathrospora elynae</name>
    <dbReference type="NCBI Taxonomy" id="706981"/>
    <lineage>
        <taxon>Eukaryota</taxon>
        <taxon>Fungi</taxon>
        <taxon>Dikarya</taxon>
        <taxon>Ascomycota</taxon>
        <taxon>Pezizomycotina</taxon>
        <taxon>Dothideomycetes</taxon>
        <taxon>Pleosporomycetidae</taxon>
        <taxon>Pleosporales</taxon>
        <taxon>Diademaceae</taxon>
        <taxon>Clathrospora</taxon>
    </lineage>
</organism>
<gene>
    <name evidence="2" type="ORF">EJ02DRAFT_477764</name>
</gene>
<dbReference type="PANTHER" id="PTHR34502">
    <property type="entry name" value="DUF6594 DOMAIN-CONTAINING PROTEIN-RELATED"/>
    <property type="match status" value="1"/>
</dbReference>
<evidence type="ECO:0000313" key="3">
    <source>
        <dbReference type="Proteomes" id="UP000800038"/>
    </source>
</evidence>
<name>A0A6A5SB15_9PLEO</name>
<reference evidence="2" key="1">
    <citation type="journal article" date="2020" name="Stud. Mycol.">
        <title>101 Dothideomycetes genomes: a test case for predicting lifestyles and emergence of pathogens.</title>
        <authorList>
            <person name="Haridas S."/>
            <person name="Albert R."/>
            <person name="Binder M."/>
            <person name="Bloem J."/>
            <person name="Labutti K."/>
            <person name="Salamov A."/>
            <person name="Andreopoulos B."/>
            <person name="Baker S."/>
            <person name="Barry K."/>
            <person name="Bills G."/>
            <person name="Bluhm B."/>
            <person name="Cannon C."/>
            <person name="Castanera R."/>
            <person name="Culley D."/>
            <person name="Daum C."/>
            <person name="Ezra D."/>
            <person name="Gonzalez J."/>
            <person name="Henrissat B."/>
            <person name="Kuo A."/>
            <person name="Liang C."/>
            <person name="Lipzen A."/>
            <person name="Lutzoni F."/>
            <person name="Magnuson J."/>
            <person name="Mondo S."/>
            <person name="Nolan M."/>
            <person name="Ohm R."/>
            <person name="Pangilinan J."/>
            <person name="Park H.-J."/>
            <person name="Ramirez L."/>
            <person name="Alfaro M."/>
            <person name="Sun H."/>
            <person name="Tritt A."/>
            <person name="Yoshinaga Y."/>
            <person name="Zwiers L.-H."/>
            <person name="Turgeon B."/>
            <person name="Goodwin S."/>
            <person name="Spatafora J."/>
            <person name="Crous P."/>
            <person name="Grigoriev I."/>
        </authorList>
    </citation>
    <scope>NUCLEOTIDE SEQUENCE</scope>
    <source>
        <strain evidence="2">CBS 161.51</strain>
    </source>
</reference>
<dbReference type="EMBL" id="ML976153">
    <property type="protein sequence ID" value="KAF1937123.1"/>
    <property type="molecule type" value="Genomic_DNA"/>
</dbReference>
<evidence type="ECO:0000259" key="1">
    <source>
        <dbReference type="Pfam" id="PF20237"/>
    </source>
</evidence>
<proteinExistence type="predicted"/>
<protein>
    <recommendedName>
        <fullName evidence="1">DUF6594 domain-containing protein</fullName>
    </recommendedName>
</protein>
<dbReference type="AlphaFoldDB" id="A0A6A5SB15"/>
<feature type="domain" description="DUF6594" evidence="1">
    <location>
        <begin position="2"/>
        <end position="122"/>
    </location>
</feature>
<dbReference type="InterPro" id="IPR046529">
    <property type="entry name" value="DUF6594"/>
</dbReference>